<keyword evidence="2" id="KW-1185">Reference proteome</keyword>
<proteinExistence type="predicted"/>
<protein>
    <submittedName>
        <fullName evidence="1">Uncharacterized protein</fullName>
    </submittedName>
</protein>
<evidence type="ECO:0000313" key="1">
    <source>
        <dbReference type="EMBL" id="OUZ38642.1"/>
    </source>
</evidence>
<accession>A0ABX3ZH40</accession>
<sequence>MEFPQWLQGGPFLEVSFLLDIKENKRKTIQNIIELLSKIRYTIETVDKNIEEIIDFFDRGYPYDEEDPQTDYIHSLNLRLYVYLRRKRKATLQIEKVSSNSIKVNFLFDGSIFEASEWEQIGIKNDEINDFTNFLIELYSVYDFIIGGCAIEKDVLELFECGETYPNECYCFENVSPDYFLKESSHFINIIWNEKYKELSYVPYNNKRIVREGIIIEISEE</sequence>
<evidence type="ECO:0000313" key="2">
    <source>
        <dbReference type="Proteomes" id="UP000196594"/>
    </source>
</evidence>
<comment type="caution">
    <text evidence="1">The sequence shown here is derived from an EMBL/GenBank/DDBJ whole genome shotgun (WGS) entry which is preliminary data.</text>
</comment>
<dbReference type="RefSeq" id="WP_087617549.1">
    <property type="nucleotide sequence ID" value="NZ_JAFBEY010000005.1"/>
</dbReference>
<gene>
    <name evidence="1" type="ORF">CBM15_11020</name>
</gene>
<name>A0ABX3ZH40_9BACL</name>
<organism evidence="1 2">
    <name type="scientific">Solibacillus kalamii</name>
    <dbReference type="NCBI Taxonomy" id="1748298"/>
    <lineage>
        <taxon>Bacteria</taxon>
        <taxon>Bacillati</taxon>
        <taxon>Bacillota</taxon>
        <taxon>Bacilli</taxon>
        <taxon>Bacillales</taxon>
        <taxon>Caryophanaceae</taxon>
        <taxon>Solibacillus</taxon>
    </lineage>
</organism>
<reference evidence="1 2" key="1">
    <citation type="journal article" date="2017" name="Int. J. Syst. Evol. Microbiol.">
        <title>Solibacillus kalamii sp. nov., isolated from a high-efficiency particulate arrestance filter system used in the International Space Station.</title>
        <authorList>
            <person name="Checinska Sielaff A."/>
            <person name="Kumar R.M."/>
            <person name="Pal D."/>
            <person name="Mayilraj S."/>
            <person name="Venkateswaran K."/>
        </authorList>
    </citation>
    <scope>NUCLEOTIDE SEQUENCE [LARGE SCALE GENOMIC DNA]</scope>
    <source>
        <strain evidence="1 2">ISSFR-015</strain>
    </source>
</reference>
<dbReference type="Proteomes" id="UP000196594">
    <property type="component" value="Unassembled WGS sequence"/>
</dbReference>
<dbReference type="EMBL" id="NHNT01000007">
    <property type="protein sequence ID" value="OUZ38642.1"/>
    <property type="molecule type" value="Genomic_DNA"/>
</dbReference>